<dbReference type="Gene3D" id="2.60.40.1180">
    <property type="entry name" value="Golgi alpha-mannosidase II"/>
    <property type="match status" value="1"/>
</dbReference>
<evidence type="ECO:0000256" key="4">
    <source>
        <dbReference type="RuleBase" id="RU361188"/>
    </source>
</evidence>
<feature type="compositionally biased region" description="Low complexity" evidence="5">
    <location>
        <begin position="613"/>
        <end position="622"/>
    </location>
</feature>
<comment type="caution">
    <text evidence="8">The sequence shown here is derived from an EMBL/GenBank/DDBJ whole genome shotgun (WGS) entry which is preliminary data.</text>
</comment>
<dbReference type="InterPro" id="IPR033453">
    <property type="entry name" value="Glyco_hydro_30_TIM-barrel"/>
</dbReference>
<evidence type="ECO:0000256" key="1">
    <source>
        <dbReference type="ARBA" id="ARBA00005382"/>
    </source>
</evidence>
<evidence type="ECO:0000313" key="8">
    <source>
        <dbReference type="EMBL" id="KAF7363004.1"/>
    </source>
</evidence>
<evidence type="ECO:0000256" key="3">
    <source>
        <dbReference type="ARBA" id="ARBA00022801"/>
    </source>
</evidence>
<feature type="region of interest" description="Disordered" evidence="5">
    <location>
        <begin position="568"/>
        <end position="593"/>
    </location>
</feature>
<evidence type="ECO:0000256" key="5">
    <source>
        <dbReference type="SAM" id="MobiDB-lite"/>
    </source>
</evidence>
<dbReference type="Pfam" id="PF02055">
    <property type="entry name" value="Glyco_hydro_30"/>
    <property type="match status" value="1"/>
</dbReference>
<proteinExistence type="inferred from homology"/>
<accession>A0A8H6YR32</accession>
<feature type="region of interest" description="Disordered" evidence="5">
    <location>
        <begin position="682"/>
        <end position="715"/>
    </location>
</feature>
<reference evidence="8" key="1">
    <citation type="submission" date="2020-05" db="EMBL/GenBank/DDBJ databases">
        <title>Mycena genomes resolve the evolution of fungal bioluminescence.</title>
        <authorList>
            <person name="Tsai I.J."/>
        </authorList>
    </citation>
    <scope>NUCLEOTIDE SEQUENCE</scope>
    <source>
        <strain evidence="8">CCC161011</strain>
    </source>
</reference>
<dbReference type="PANTHER" id="PTHR11069:SF23">
    <property type="entry name" value="LYSOSOMAL ACID GLUCOSYLCERAMIDASE"/>
    <property type="match status" value="1"/>
</dbReference>
<dbReference type="SUPFAM" id="SSF51445">
    <property type="entry name" value="(Trans)glycosidases"/>
    <property type="match status" value="1"/>
</dbReference>
<evidence type="ECO:0000259" key="7">
    <source>
        <dbReference type="Pfam" id="PF02055"/>
    </source>
</evidence>
<dbReference type="Proteomes" id="UP000620124">
    <property type="component" value="Unassembled WGS sequence"/>
</dbReference>
<evidence type="ECO:0000256" key="2">
    <source>
        <dbReference type="ARBA" id="ARBA00022729"/>
    </source>
</evidence>
<dbReference type="InterPro" id="IPR013780">
    <property type="entry name" value="Glyco_hydro_b"/>
</dbReference>
<feature type="chain" id="PRO_5034047487" evidence="6">
    <location>
        <begin position="19"/>
        <end position="715"/>
    </location>
</feature>
<comment type="similarity">
    <text evidence="1 4">Belongs to the glycosyl hydrolase 30 family.</text>
</comment>
<evidence type="ECO:0000313" key="9">
    <source>
        <dbReference type="Proteomes" id="UP000620124"/>
    </source>
</evidence>
<dbReference type="GO" id="GO:0016020">
    <property type="term" value="C:membrane"/>
    <property type="evidence" value="ECO:0007669"/>
    <property type="project" value="GOC"/>
</dbReference>
<dbReference type="PANTHER" id="PTHR11069">
    <property type="entry name" value="GLUCOSYLCERAMIDASE"/>
    <property type="match status" value="1"/>
</dbReference>
<dbReference type="GO" id="GO:0006680">
    <property type="term" value="P:glucosylceramide catabolic process"/>
    <property type="evidence" value="ECO:0007669"/>
    <property type="project" value="TreeGrafter"/>
</dbReference>
<keyword evidence="4" id="KW-0326">Glycosidase</keyword>
<organism evidence="8 9">
    <name type="scientific">Mycena venus</name>
    <dbReference type="NCBI Taxonomy" id="2733690"/>
    <lineage>
        <taxon>Eukaryota</taxon>
        <taxon>Fungi</taxon>
        <taxon>Dikarya</taxon>
        <taxon>Basidiomycota</taxon>
        <taxon>Agaricomycotina</taxon>
        <taxon>Agaricomycetes</taxon>
        <taxon>Agaricomycetidae</taxon>
        <taxon>Agaricales</taxon>
        <taxon>Marasmiineae</taxon>
        <taxon>Mycenaceae</taxon>
        <taxon>Mycena</taxon>
    </lineage>
</organism>
<feature type="compositionally biased region" description="Low complexity" evidence="5">
    <location>
        <begin position="568"/>
        <end position="591"/>
    </location>
</feature>
<gene>
    <name evidence="8" type="ORF">MVEN_00652100</name>
</gene>
<keyword evidence="3 4" id="KW-0378">Hydrolase</keyword>
<feature type="signal peptide" evidence="6">
    <location>
        <begin position="1"/>
        <end position="18"/>
    </location>
</feature>
<evidence type="ECO:0000256" key="6">
    <source>
        <dbReference type="SAM" id="SignalP"/>
    </source>
</evidence>
<dbReference type="EMBL" id="JACAZI010000004">
    <property type="protein sequence ID" value="KAF7363004.1"/>
    <property type="molecule type" value="Genomic_DNA"/>
</dbReference>
<name>A0A8H6YR32_9AGAR</name>
<protein>
    <submittedName>
        <fullName evidence="8">Glycoside hydrolase family 30 protein</fullName>
    </submittedName>
</protein>
<dbReference type="AlphaFoldDB" id="A0A8H6YR32"/>
<feature type="compositionally biased region" description="Low complexity" evidence="5">
    <location>
        <begin position="632"/>
        <end position="643"/>
    </location>
</feature>
<sequence length="715" mass="75480">MRAGLLVLVAAIARPVVSQQIWDIWQTTWDRQKLFTSLAPSTPINFVTPGTAASADIVVTETSAFQTINGFGGTLTDSSALTLNNLKTKNNANYWSILGYMFSVADGADAAGFSYLRVPIGASDFLCPRWSLLVPTLQHSTEHLPEVYSLDDTSGDTSFSKFNINNSPAYLFSVIKDILTINPALKVHILPWSPPAWMKTTGTMNGGTLQSGYVSAYPTYLLKAVQGFQNMGINIYAISVQNEPENSNPTYPTCTMTPAMEGQIGAALRTLLNNNGLSSVKLVGYEHNWNDAGGYPITLMQDDGGSYDGVAFHCYSGSYTDQATFHNAFPSKNIYFTECSGTYGSDWWSDIKWYMDNLWIGSLENFAGVGLMFNLALDGNGLPILPGTNSCGGGCRPIVTVNSDGSYSYNQEFYALAQASKAIIPKDAGGPWGRRIGVSSQGSLGWALRVGAYSTQRLSSTDWNRYSLVVMNWDDSASTTWNPVPVTATIEFRGMQATYTFPVGVTTLWWFAAPNAQGLVTGFNATTVPMNVTSSANATVSTKSSSASSGKFSSASVPVQSTSTHASFTASAHNSTSPSPTFSSGSTVPSSAAVQSTSTHEIFTASAHNSTSASATFSSGSTVPSSAARPGPATSLTTTAPTATTSSVASTLSSVHVSVTSNATAAGVTASPAIVHSIARNTTSTSLSPPASHNSTIPGRNSTSILNTTTTGRIH</sequence>
<feature type="region of interest" description="Disordered" evidence="5">
    <location>
        <begin position="613"/>
        <end position="643"/>
    </location>
</feature>
<keyword evidence="9" id="KW-1185">Reference proteome</keyword>
<dbReference type="InterPro" id="IPR001139">
    <property type="entry name" value="Glyco_hydro_30"/>
</dbReference>
<feature type="domain" description="Glycosyl hydrolase family 30 TIM-barrel" evidence="7">
    <location>
        <begin position="68"/>
        <end position="346"/>
    </location>
</feature>
<dbReference type="Gene3D" id="3.20.20.80">
    <property type="entry name" value="Glycosidases"/>
    <property type="match status" value="1"/>
</dbReference>
<keyword evidence="2 6" id="KW-0732">Signal</keyword>
<dbReference type="GO" id="GO:0004348">
    <property type="term" value="F:glucosylceramidase activity"/>
    <property type="evidence" value="ECO:0007669"/>
    <property type="project" value="InterPro"/>
</dbReference>
<dbReference type="OrthoDB" id="2160638at2759"/>
<dbReference type="InterPro" id="IPR017853">
    <property type="entry name" value="GH"/>
</dbReference>